<feature type="domain" description="Protein kinase" evidence="1">
    <location>
        <begin position="186"/>
        <end position="448"/>
    </location>
</feature>
<protein>
    <recommendedName>
        <fullName evidence="1">Protein kinase domain-containing protein</fullName>
    </recommendedName>
</protein>
<dbReference type="AlphaFoldDB" id="F0YN76"/>
<dbReference type="GO" id="GO:0005524">
    <property type="term" value="F:ATP binding"/>
    <property type="evidence" value="ECO:0007669"/>
    <property type="project" value="InterPro"/>
</dbReference>
<evidence type="ECO:0000313" key="3">
    <source>
        <dbReference type="Proteomes" id="UP000002729"/>
    </source>
</evidence>
<keyword evidence="3" id="KW-1185">Reference proteome</keyword>
<dbReference type="InterPro" id="IPR000719">
    <property type="entry name" value="Prot_kinase_dom"/>
</dbReference>
<accession>F0YN76</accession>
<sequence length="448" mass="49044">MMPLLIDLGQGAALKLRIKHSRDAHCTPQLCVLSASGLRLQDDVLGGNSSTPTPAAPSPAIRPWAAPMFAPSSNILAPLRQLMIGSAERIKMEATLAVQVSRQFDARDAELLRATLSRSGELDSGETERSMMATEERQTRAMVEGSLRKRENYLLHEQEEAQRSLHLLIGELTERGVTSFLTRLTWLESVLPTGGSSGPAAHVMLDPASGKSLLLRLLPLQYASDVEHVVSIAENLRDLRCHGIIRIVSVHSHEFTSFNLHGTCSQVWTLVAFVTSNIGSRCLTDQIDGCRQAISASAVQNWAHQIAVALAALHHGNLLHQNIHPHAICLDEEGRAVLDDFLFMTDARPPGRTYSRGRSDYGAIAQELVAPEINQQSGALSPKADIWAFGCCVMPRVSVLSHPKSQQWLAEIPRQFRGPLYHAIGLALQSHPPTRATASDLVRVLERQ</sequence>
<evidence type="ECO:0000313" key="2">
    <source>
        <dbReference type="EMBL" id="EGB03397.1"/>
    </source>
</evidence>
<dbReference type="Proteomes" id="UP000002729">
    <property type="component" value="Unassembled WGS sequence"/>
</dbReference>
<dbReference type="PROSITE" id="PS50011">
    <property type="entry name" value="PROTEIN_KINASE_DOM"/>
    <property type="match status" value="1"/>
</dbReference>
<dbReference type="Gene3D" id="1.10.510.10">
    <property type="entry name" value="Transferase(Phosphotransferase) domain 1"/>
    <property type="match status" value="1"/>
</dbReference>
<dbReference type="GeneID" id="20226558"/>
<dbReference type="InterPro" id="IPR011009">
    <property type="entry name" value="Kinase-like_dom_sf"/>
</dbReference>
<dbReference type="KEGG" id="aaf:AURANDRAFT_68010"/>
<reference evidence="2 3" key="1">
    <citation type="journal article" date="2011" name="Proc. Natl. Acad. Sci. U.S.A.">
        <title>Niche of harmful alga Aureococcus anophagefferens revealed through ecogenomics.</title>
        <authorList>
            <person name="Gobler C.J."/>
            <person name="Berry D.L."/>
            <person name="Dyhrman S.T."/>
            <person name="Wilhelm S.W."/>
            <person name="Salamov A."/>
            <person name="Lobanov A.V."/>
            <person name="Zhang Y."/>
            <person name="Collier J.L."/>
            <person name="Wurch L.L."/>
            <person name="Kustka A.B."/>
            <person name="Dill B.D."/>
            <person name="Shah M."/>
            <person name="VerBerkmoes N.C."/>
            <person name="Kuo A."/>
            <person name="Terry A."/>
            <person name="Pangilinan J."/>
            <person name="Lindquist E.A."/>
            <person name="Lucas S."/>
            <person name="Paulsen I.T."/>
            <person name="Hattenrath-Lehmann T.K."/>
            <person name="Talmage S.C."/>
            <person name="Walker E.A."/>
            <person name="Koch F."/>
            <person name="Burson A.M."/>
            <person name="Marcoval M.A."/>
            <person name="Tang Y.Z."/>
            <person name="Lecleir G.R."/>
            <person name="Coyne K.J."/>
            <person name="Berg G.M."/>
            <person name="Bertrand E.M."/>
            <person name="Saito M.A."/>
            <person name="Gladyshev V.N."/>
            <person name="Grigoriev I.V."/>
        </authorList>
    </citation>
    <scope>NUCLEOTIDE SEQUENCE [LARGE SCALE GENOMIC DNA]</scope>
    <source>
        <strain evidence="3">CCMP 1984</strain>
    </source>
</reference>
<evidence type="ECO:0000259" key="1">
    <source>
        <dbReference type="PROSITE" id="PS50011"/>
    </source>
</evidence>
<organism evidence="3">
    <name type="scientific">Aureococcus anophagefferens</name>
    <name type="common">Harmful bloom alga</name>
    <dbReference type="NCBI Taxonomy" id="44056"/>
    <lineage>
        <taxon>Eukaryota</taxon>
        <taxon>Sar</taxon>
        <taxon>Stramenopiles</taxon>
        <taxon>Ochrophyta</taxon>
        <taxon>Pelagophyceae</taxon>
        <taxon>Pelagomonadales</taxon>
        <taxon>Pelagomonadaceae</taxon>
        <taxon>Aureococcus</taxon>
    </lineage>
</organism>
<dbReference type="RefSeq" id="XP_009041868.1">
    <property type="nucleotide sequence ID" value="XM_009043620.1"/>
</dbReference>
<dbReference type="InterPro" id="IPR053235">
    <property type="entry name" value="Ser_Thr_kinase"/>
</dbReference>
<dbReference type="InParanoid" id="F0YN76"/>
<dbReference type="EMBL" id="GL833172">
    <property type="protein sequence ID" value="EGB03397.1"/>
    <property type="molecule type" value="Genomic_DNA"/>
</dbReference>
<dbReference type="GO" id="GO:0004674">
    <property type="term" value="F:protein serine/threonine kinase activity"/>
    <property type="evidence" value="ECO:0007669"/>
    <property type="project" value="TreeGrafter"/>
</dbReference>
<dbReference type="Pfam" id="PF00069">
    <property type="entry name" value="Pkinase"/>
    <property type="match status" value="1"/>
</dbReference>
<dbReference type="SMART" id="SM00220">
    <property type="entry name" value="S_TKc"/>
    <property type="match status" value="1"/>
</dbReference>
<dbReference type="OrthoDB" id="195157at2759"/>
<gene>
    <name evidence="2" type="ORF">AURANDRAFT_68010</name>
</gene>
<dbReference type="PANTHER" id="PTHR24361">
    <property type="entry name" value="MITOGEN-ACTIVATED KINASE KINASE KINASE"/>
    <property type="match status" value="1"/>
</dbReference>
<dbReference type="GO" id="GO:0005737">
    <property type="term" value="C:cytoplasm"/>
    <property type="evidence" value="ECO:0007669"/>
    <property type="project" value="TreeGrafter"/>
</dbReference>
<proteinExistence type="predicted"/>
<name>F0YN76_AURAN</name>
<dbReference type="SUPFAM" id="SSF56112">
    <property type="entry name" value="Protein kinase-like (PK-like)"/>
    <property type="match status" value="1"/>
</dbReference>